<evidence type="ECO:0000256" key="1">
    <source>
        <dbReference type="SAM" id="MobiDB-lite"/>
    </source>
</evidence>
<gene>
    <name evidence="3" type="ORF">ANN_21704</name>
</gene>
<evidence type="ECO:0000256" key="2">
    <source>
        <dbReference type="SAM" id="SignalP"/>
    </source>
</evidence>
<reference evidence="3 4" key="1">
    <citation type="journal article" date="2022" name="Allergy">
        <title>Genome assembly and annotation of Periplaneta americana reveal a comprehensive cockroach allergen profile.</title>
        <authorList>
            <person name="Wang L."/>
            <person name="Xiong Q."/>
            <person name="Saelim N."/>
            <person name="Wang L."/>
            <person name="Nong W."/>
            <person name="Wan A.T."/>
            <person name="Shi M."/>
            <person name="Liu X."/>
            <person name="Cao Q."/>
            <person name="Hui J.H.L."/>
            <person name="Sookrung N."/>
            <person name="Leung T.F."/>
            <person name="Tungtrongchitr A."/>
            <person name="Tsui S.K.W."/>
        </authorList>
    </citation>
    <scope>NUCLEOTIDE SEQUENCE [LARGE SCALE GENOMIC DNA]</scope>
    <source>
        <strain evidence="3">PWHHKU_190912</strain>
    </source>
</reference>
<sequence length="217" mass="25176">MRRSCWSSCKFKIPSLLLTLSSVESTSVNVDLDKKSEALLMQLHYQHNSNAPVTRGEYRRVKGLRKGPLSTSSLRNTVNEKSRHYSHRPPKSKKPHCDSTVPFEDDQQANNVNDEKKSIYNPCIPHFRRIRNEAVLERVGEDRIMLKLIRKKKRNWLGHCLLKDPLEEMVNERKVRGRRRYQTIDNIKIYGSYAETKGPHTRKHLSGGKSVQTISGR</sequence>
<feature type="chain" id="PRO_5047205900" evidence="2">
    <location>
        <begin position="26"/>
        <end position="217"/>
    </location>
</feature>
<feature type="compositionally biased region" description="Basic residues" evidence="1">
    <location>
        <begin position="84"/>
        <end position="94"/>
    </location>
</feature>
<accession>A0ABQ8S6I3</accession>
<keyword evidence="2" id="KW-0732">Signal</keyword>
<proteinExistence type="predicted"/>
<comment type="caution">
    <text evidence="3">The sequence shown here is derived from an EMBL/GenBank/DDBJ whole genome shotgun (WGS) entry which is preliminary data.</text>
</comment>
<dbReference type="EMBL" id="JAJSOF020000033">
    <property type="protein sequence ID" value="KAJ4429535.1"/>
    <property type="molecule type" value="Genomic_DNA"/>
</dbReference>
<dbReference type="Proteomes" id="UP001148838">
    <property type="component" value="Unassembled WGS sequence"/>
</dbReference>
<protein>
    <submittedName>
        <fullName evidence="3">Uncharacterized protein</fullName>
    </submittedName>
</protein>
<evidence type="ECO:0000313" key="3">
    <source>
        <dbReference type="EMBL" id="KAJ4429535.1"/>
    </source>
</evidence>
<keyword evidence="4" id="KW-1185">Reference proteome</keyword>
<name>A0ABQ8S6I3_PERAM</name>
<feature type="signal peptide" evidence="2">
    <location>
        <begin position="1"/>
        <end position="25"/>
    </location>
</feature>
<evidence type="ECO:0000313" key="4">
    <source>
        <dbReference type="Proteomes" id="UP001148838"/>
    </source>
</evidence>
<feature type="region of interest" description="Disordered" evidence="1">
    <location>
        <begin position="65"/>
        <end position="117"/>
    </location>
</feature>
<feature type="region of interest" description="Disordered" evidence="1">
    <location>
        <begin position="198"/>
        <end position="217"/>
    </location>
</feature>
<organism evidence="3 4">
    <name type="scientific">Periplaneta americana</name>
    <name type="common">American cockroach</name>
    <name type="synonym">Blatta americana</name>
    <dbReference type="NCBI Taxonomy" id="6978"/>
    <lineage>
        <taxon>Eukaryota</taxon>
        <taxon>Metazoa</taxon>
        <taxon>Ecdysozoa</taxon>
        <taxon>Arthropoda</taxon>
        <taxon>Hexapoda</taxon>
        <taxon>Insecta</taxon>
        <taxon>Pterygota</taxon>
        <taxon>Neoptera</taxon>
        <taxon>Polyneoptera</taxon>
        <taxon>Dictyoptera</taxon>
        <taxon>Blattodea</taxon>
        <taxon>Blattoidea</taxon>
        <taxon>Blattidae</taxon>
        <taxon>Blattinae</taxon>
        <taxon>Periplaneta</taxon>
    </lineage>
</organism>